<dbReference type="PROSITE" id="PS00972">
    <property type="entry name" value="USP_1"/>
    <property type="match status" value="1"/>
</dbReference>
<dbReference type="PANTHER" id="PTHR21646:SF86">
    <property type="entry name" value="UBIQUITIN CARBOXYL-TERMINAL HYDROLASE"/>
    <property type="match status" value="1"/>
</dbReference>
<dbReference type="InterPro" id="IPR001394">
    <property type="entry name" value="Peptidase_C19_UCH"/>
</dbReference>
<dbReference type="SUPFAM" id="SSF54001">
    <property type="entry name" value="Cysteine proteinases"/>
    <property type="match status" value="1"/>
</dbReference>
<keyword evidence="1" id="KW-0645">Protease</keyword>
<dbReference type="InterPro" id="IPR038765">
    <property type="entry name" value="Papain-like_cys_pep_sf"/>
</dbReference>
<dbReference type="InterPro" id="IPR028889">
    <property type="entry name" value="USP"/>
</dbReference>
<evidence type="ECO:0000256" key="2">
    <source>
        <dbReference type="SAM" id="MobiDB-lite"/>
    </source>
</evidence>
<dbReference type="AlphaFoldDB" id="A0A835ZHB3"/>
<sequence length="822" mass="86236">MATAATLEVAWLRSSIETYPEKRHRKKARRRQHRQSLEMRRRRRMLQKQLGDICKLAQSRAAGAADDAQDNSSDSRPQHMEEDPLDEAQRAQPPSLSDFIGLFQESQGRTSRGGYNNLGNTCFLNAILQALGCCDPFVSRLRLGCVGAAGRQSTPMTNAMMNLYSDGSSDVRRVREALVQSNSMFGGWQQHDAHETLRLMLDVMHEETKLPLPGAFDPAGDSAAETAAPSTSTEPPSPQQTRNSNAHSVPASAAARKRPLPAATDVHSATAAADCDAAAAGGSAHQVPQPRRTTPTAPPPPPYHSSFVSDTFEGALESRVVCHACGTVSRRLERCFDLSVPLLDLRGAAARSPTSTSTAAARRGGRRPGVLSAARDAALWLGLHPVPLASCLAHFFRAERMAGDDRYHCNACGGKREAERALSVAAAPEVLLMFPLEGLDMSPYISRPAPPKTASGAPAPPPPSPLLYDLVSVVAHTGGLTYGHYTAYALSTAAAGGGGGARRRQWRHFDDTIVMNVSPREVARSRAYVLFYKRRRAPADAAPPPPLPAPLLRALRWSAAAAPGGSSGGGGASAAADGGVAGGGSCGGGGSGSGGGGDRDEDSCGGSGSGAGVEEPVVYLSRAWTVNLLTAATPGPVNNHALVCRHGGVKPRVAAATAVETQLVAVPLSSFGALVKAYGPHAAPGAAAAARALRRLDPCEVCRGQAEERAERRRVDRATVAALTSQKDAAAAAPRRHVIAAAWLARWNAFLKGGGAEGGEDEDFPVPYPGALDNAELVDEGGGLRADTRAARDYFVTNAAVWEYLVGVYGGGPVVLEPEDRP</sequence>
<keyword evidence="1" id="KW-0788">Thiol protease</keyword>
<dbReference type="PANTHER" id="PTHR21646">
    <property type="entry name" value="UBIQUITIN CARBOXYL-TERMINAL HYDROLASE"/>
    <property type="match status" value="1"/>
</dbReference>
<dbReference type="InterPro" id="IPR035927">
    <property type="entry name" value="DUSP-like_sf"/>
</dbReference>
<dbReference type="SUPFAM" id="SSF143791">
    <property type="entry name" value="DUSP-like"/>
    <property type="match status" value="1"/>
</dbReference>
<evidence type="ECO:0000259" key="4">
    <source>
        <dbReference type="PROSITE" id="PS51283"/>
    </source>
</evidence>
<feature type="compositionally biased region" description="Basic residues" evidence="2">
    <location>
        <begin position="22"/>
        <end position="42"/>
    </location>
</feature>
<dbReference type="SMART" id="SM00695">
    <property type="entry name" value="DUSP"/>
    <property type="match status" value="1"/>
</dbReference>
<feature type="compositionally biased region" description="Low complexity" evidence="2">
    <location>
        <begin position="262"/>
        <end position="295"/>
    </location>
</feature>
<comment type="similarity">
    <text evidence="1">Belongs to the peptidase C19 family.</text>
</comment>
<dbReference type="Pfam" id="PF00443">
    <property type="entry name" value="UCH"/>
    <property type="match status" value="2"/>
</dbReference>
<evidence type="ECO:0000259" key="3">
    <source>
        <dbReference type="PROSITE" id="PS50235"/>
    </source>
</evidence>
<protein>
    <recommendedName>
        <fullName evidence="1">Ubiquitin carboxyl-terminal hydrolase</fullName>
        <ecNumber evidence="1">3.4.19.12</ecNumber>
    </recommendedName>
</protein>
<dbReference type="OrthoDB" id="2248014at2759"/>
<feature type="compositionally biased region" description="Low complexity" evidence="2">
    <location>
        <begin position="61"/>
        <end position="75"/>
    </location>
</feature>
<feature type="region of interest" description="Disordered" evidence="2">
    <location>
        <begin position="61"/>
        <end position="91"/>
    </location>
</feature>
<feature type="region of interest" description="Disordered" evidence="2">
    <location>
        <begin position="20"/>
        <end position="42"/>
    </location>
</feature>
<dbReference type="EMBL" id="JAFCMP010000032">
    <property type="protein sequence ID" value="KAG5190564.1"/>
    <property type="molecule type" value="Genomic_DNA"/>
</dbReference>
<reference evidence="5" key="1">
    <citation type="submission" date="2021-02" db="EMBL/GenBank/DDBJ databases">
        <title>First Annotated Genome of the Yellow-green Alga Tribonema minus.</title>
        <authorList>
            <person name="Mahan K.M."/>
        </authorList>
    </citation>
    <scope>NUCLEOTIDE SEQUENCE</scope>
    <source>
        <strain evidence="5">UTEX B ZZ1240</strain>
    </source>
</reference>
<dbReference type="InterPro" id="IPR018200">
    <property type="entry name" value="USP_CS"/>
</dbReference>
<organism evidence="5 6">
    <name type="scientific">Tribonema minus</name>
    <dbReference type="NCBI Taxonomy" id="303371"/>
    <lineage>
        <taxon>Eukaryota</taxon>
        <taxon>Sar</taxon>
        <taxon>Stramenopiles</taxon>
        <taxon>Ochrophyta</taxon>
        <taxon>PX clade</taxon>
        <taxon>Xanthophyceae</taxon>
        <taxon>Tribonematales</taxon>
        <taxon>Tribonemataceae</taxon>
        <taxon>Tribonema</taxon>
    </lineage>
</organism>
<feature type="region of interest" description="Disordered" evidence="2">
    <location>
        <begin position="349"/>
        <end position="368"/>
    </location>
</feature>
<evidence type="ECO:0000313" key="6">
    <source>
        <dbReference type="Proteomes" id="UP000664859"/>
    </source>
</evidence>
<dbReference type="Pfam" id="PF06337">
    <property type="entry name" value="DUSP"/>
    <property type="match status" value="1"/>
</dbReference>
<feature type="region of interest" description="Disordered" evidence="2">
    <location>
        <begin position="210"/>
        <end position="308"/>
    </location>
</feature>
<feature type="compositionally biased region" description="Low complexity" evidence="2">
    <location>
        <begin position="222"/>
        <end position="234"/>
    </location>
</feature>
<dbReference type="Gene3D" id="3.90.70.10">
    <property type="entry name" value="Cysteine proteinases"/>
    <property type="match status" value="1"/>
</dbReference>
<evidence type="ECO:0000256" key="1">
    <source>
        <dbReference type="RuleBase" id="RU366025"/>
    </source>
</evidence>
<keyword evidence="1" id="KW-0378">Hydrolase</keyword>
<feature type="region of interest" description="Disordered" evidence="2">
    <location>
        <begin position="588"/>
        <end position="609"/>
    </location>
</feature>
<gene>
    <name evidence="5" type="ORF">JKP88DRAFT_298383</name>
</gene>
<feature type="domain" description="DUSP" evidence="4">
    <location>
        <begin position="707"/>
        <end position="821"/>
    </location>
</feature>
<dbReference type="InterPro" id="IPR006615">
    <property type="entry name" value="Pept_C19_DUSP"/>
</dbReference>
<name>A0A835ZHB3_9STRA</name>
<accession>A0A835ZHB3</accession>
<proteinExistence type="inferred from homology"/>
<dbReference type="PROSITE" id="PS51283">
    <property type="entry name" value="DUSP"/>
    <property type="match status" value="1"/>
</dbReference>
<dbReference type="PROSITE" id="PS50235">
    <property type="entry name" value="USP_3"/>
    <property type="match status" value="1"/>
</dbReference>
<dbReference type="Proteomes" id="UP000664859">
    <property type="component" value="Unassembled WGS sequence"/>
</dbReference>
<feature type="compositionally biased region" description="Low complexity" evidence="2">
    <location>
        <begin position="349"/>
        <end position="362"/>
    </location>
</feature>
<dbReference type="GO" id="GO:0006508">
    <property type="term" value="P:proteolysis"/>
    <property type="evidence" value="ECO:0007669"/>
    <property type="project" value="UniProtKB-KW"/>
</dbReference>
<keyword evidence="6" id="KW-1185">Reference proteome</keyword>
<dbReference type="GO" id="GO:0004843">
    <property type="term" value="F:cysteine-type deubiquitinase activity"/>
    <property type="evidence" value="ECO:0007669"/>
    <property type="project" value="UniProtKB-UniRule"/>
</dbReference>
<comment type="catalytic activity">
    <reaction evidence="1">
        <text>Thiol-dependent hydrolysis of ester, thioester, amide, peptide and isopeptide bonds formed by the C-terminal Gly of ubiquitin (a 76-residue protein attached to proteins as an intracellular targeting signal).</text>
        <dbReference type="EC" id="3.4.19.12"/>
    </reaction>
</comment>
<dbReference type="InterPro" id="IPR050185">
    <property type="entry name" value="Ub_carboxyl-term_hydrolase"/>
</dbReference>
<dbReference type="GO" id="GO:0016579">
    <property type="term" value="P:protein deubiquitination"/>
    <property type="evidence" value="ECO:0007669"/>
    <property type="project" value="InterPro"/>
</dbReference>
<feature type="domain" description="USP" evidence="3">
    <location>
        <begin position="113"/>
        <end position="535"/>
    </location>
</feature>
<dbReference type="Gene3D" id="3.30.2230.10">
    <property type="entry name" value="DUSP-like"/>
    <property type="match status" value="1"/>
</dbReference>
<dbReference type="PROSITE" id="PS00973">
    <property type="entry name" value="USP_2"/>
    <property type="match status" value="1"/>
</dbReference>
<keyword evidence="1" id="KW-0833">Ubl conjugation pathway</keyword>
<comment type="caution">
    <text evidence="5">The sequence shown here is derived from an EMBL/GenBank/DDBJ whole genome shotgun (WGS) entry which is preliminary data.</text>
</comment>
<evidence type="ECO:0000313" key="5">
    <source>
        <dbReference type="EMBL" id="KAG5190564.1"/>
    </source>
</evidence>
<dbReference type="EC" id="3.4.19.12" evidence="1"/>